<dbReference type="RefSeq" id="XP_008077663.1">
    <property type="nucleotide sequence ID" value="XM_008079472.1"/>
</dbReference>
<dbReference type="PANTHER" id="PTHR37542">
    <property type="entry name" value="HELO DOMAIN-CONTAINING PROTEIN-RELATED"/>
    <property type="match status" value="1"/>
</dbReference>
<keyword evidence="2" id="KW-0378">Hydrolase</keyword>
<dbReference type="Proteomes" id="UP000016922">
    <property type="component" value="Unassembled WGS sequence"/>
</dbReference>
<feature type="region of interest" description="Disordered" evidence="1">
    <location>
        <begin position="39"/>
        <end position="61"/>
    </location>
</feature>
<accession>S3DEP6</accession>
<dbReference type="Gene3D" id="1.10.510.10">
    <property type="entry name" value="Transferase(Phosphotransferase) domain 1"/>
    <property type="match status" value="1"/>
</dbReference>
<name>S3DEP6_GLAL2</name>
<dbReference type="GeneID" id="19470325"/>
<dbReference type="OrthoDB" id="3561487at2759"/>
<dbReference type="Gene3D" id="3.40.50.1820">
    <property type="entry name" value="alpha/beta hydrolase"/>
    <property type="match status" value="1"/>
</dbReference>
<gene>
    <name evidence="2" type="ORF">GLAREA_11284</name>
</gene>
<evidence type="ECO:0000256" key="1">
    <source>
        <dbReference type="SAM" id="MobiDB-lite"/>
    </source>
</evidence>
<organism evidence="2 3">
    <name type="scientific">Glarea lozoyensis (strain ATCC 20868 / MF5171)</name>
    <dbReference type="NCBI Taxonomy" id="1116229"/>
    <lineage>
        <taxon>Eukaryota</taxon>
        <taxon>Fungi</taxon>
        <taxon>Dikarya</taxon>
        <taxon>Ascomycota</taxon>
        <taxon>Pezizomycotina</taxon>
        <taxon>Leotiomycetes</taxon>
        <taxon>Helotiales</taxon>
        <taxon>Helotiaceae</taxon>
        <taxon>Glarea</taxon>
    </lineage>
</organism>
<dbReference type="InterPro" id="IPR011009">
    <property type="entry name" value="Kinase-like_dom_sf"/>
</dbReference>
<evidence type="ECO:0000313" key="3">
    <source>
        <dbReference type="Proteomes" id="UP000016922"/>
    </source>
</evidence>
<dbReference type="OMA" id="IMILCER"/>
<dbReference type="KEGG" id="glz:GLAREA_11284"/>
<dbReference type="EMBL" id="KE145354">
    <property type="protein sequence ID" value="EPE35584.1"/>
    <property type="molecule type" value="Genomic_DNA"/>
</dbReference>
<dbReference type="SUPFAM" id="SSF53474">
    <property type="entry name" value="alpha/beta-Hydrolases"/>
    <property type="match status" value="1"/>
</dbReference>
<proteinExistence type="predicted"/>
<sequence length="822" mass="92971">MTWAANTWELKNGSHLNAELELKPTNPFWTWVGTPEPKPTPSLLLRRPTEERKFESSSTKRQELVPEESRLWLKSCLPLLVPKSRIVTFGYESQYLKVAPKRNINNCAQELLSALIQWRSGEDENERPIIFVGHSFGGIVIKEALIKATLASKEFGIIKQLTHGIIFLGTPHNGTSIATYGETLVNIAKAVGLGSDTTLIHSLRNGSPELFRLATYFNDIYTDFEVFCFFELLPLKSSIVAVEERSVVIDPNRSMGLTVNHSGLNKYTTATDPNLIKIAEVLAKMVKPAMSKDEPCKLAAATTTLTRPWEAAAALVNKVDKAFDNMIKHLQARTVNPRETDTLIIQKYRLQSWAYAVGLISLLGARQPLHEQLDGTVCSAVREILEHIADTLDIDRQYRDSQELVSKPRALVSVAQESFDQLRSLFPEGDRAVMNHAFLNKCLEQDNDEIDLSDEVSTRSYASLEVTSAMKRIMILCERSDSRRSSSDRLIIPMKDLSLDVGSSPIKSTGKFRWPSDHRQACNGILVEWKQYQGYWSTEIGNELFDRVELLTEFLRTASRGSDILNLRLLNCLGYCHDDKKRRLGFVYAKPKTVGPGPWLRLSSVISKYGESNTYPPAVGDRMRLGRILCEAMFAFHNAEWFHKSFSAPNILLFPDTETSDEESSCVPQLTDYTVLTPYITGFNYSRPSRKNEFSEPDPTKNEMRFYQHPSYKRVPMQKYRHEFDYYSLGIVLLEVGLWSPIAVLTRSFKHQAPSEVADMIRNSICPSLRSTIGSIFEGVVVSLLDAFPSSNDDEEKNEYTAIGERLQFQTSVIQELSKCRA</sequence>
<dbReference type="eggNOG" id="KOG2029">
    <property type="taxonomic scope" value="Eukaryota"/>
</dbReference>
<reference evidence="2 3" key="1">
    <citation type="journal article" date="2013" name="BMC Genomics">
        <title>Genomics-driven discovery of the pneumocandin biosynthetic gene cluster in the fungus Glarea lozoyensis.</title>
        <authorList>
            <person name="Chen L."/>
            <person name="Yue Q."/>
            <person name="Zhang X."/>
            <person name="Xiang M."/>
            <person name="Wang C."/>
            <person name="Li S."/>
            <person name="Che Y."/>
            <person name="Ortiz-Lopez F.J."/>
            <person name="Bills G.F."/>
            <person name="Liu X."/>
            <person name="An Z."/>
        </authorList>
    </citation>
    <scope>NUCLEOTIDE SEQUENCE [LARGE SCALE GENOMIC DNA]</scope>
    <source>
        <strain evidence="3">ATCC 20868 / MF5171</strain>
    </source>
</reference>
<dbReference type="GO" id="GO:0016787">
    <property type="term" value="F:hydrolase activity"/>
    <property type="evidence" value="ECO:0007669"/>
    <property type="project" value="UniProtKB-KW"/>
</dbReference>
<keyword evidence="3" id="KW-1185">Reference proteome</keyword>
<dbReference type="AlphaFoldDB" id="S3DEP6"/>
<dbReference type="InterPro" id="IPR029058">
    <property type="entry name" value="AB_hydrolase_fold"/>
</dbReference>
<dbReference type="HOGENOM" id="CLU_339224_0_0_1"/>
<dbReference type="SUPFAM" id="SSF56112">
    <property type="entry name" value="Protein kinase-like (PK-like)"/>
    <property type="match status" value="1"/>
</dbReference>
<dbReference type="PANTHER" id="PTHR37542:SF3">
    <property type="entry name" value="PRION-INHIBITION AND PROPAGATION HELO DOMAIN-CONTAINING PROTEIN"/>
    <property type="match status" value="1"/>
</dbReference>
<feature type="compositionally biased region" description="Basic and acidic residues" evidence="1">
    <location>
        <begin position="47"/>
        <end position="61"/>
    </location>
</feature>
<protein>
    <submittedName>
        <fullName evidence="2">Alpha/beta-Hydrolase</fullName>
    </submittedName>
</protein>
<evidence type="ECO:0000313" key="2">
    <source>
        <dbReference type="EMBL" id="EPE35584.1"/>
    </source>
</evidence>